<keyword evidence="2" id="KW-0488">Methylation</keyword>
<evidence type="ECO:0000259" key="4">
    <source>
        <dbReference type="Pfam" id="PF00472"/>
    </source>
</evidence>
<evidence type="ECO:0000259" key="5">
    <source>
        <dbReference type="Pfam" id="PF03462"/>
    </source>
</evidence>
<organism evidence="6 7">
    <name type="scientific">Acidithiobacillus ferrivorans</name>
    <dbReference type="NCBI Taxonomy" id="160808"/>
    <lineage>
        <taxon>Bacteria</taxon>
        <taxon>Pseudomonadati</taxon>
        <taxon>Pseudomonadota</taxon>
        <taxon>Acidithiobacillia</taxon>
        <taxon>Acidithiobacillales</taxon>
        <taxon>Acidithiobacillaceae</taxon>
        <taxon>Acidithiobacillus</taxon>
    </lineage>
</organism>
<dbReference type="GO" id="GO:0003747">
    <property type="term" value="F:translation release factor activity"/>
    <property type="evidence" value="ECO:0007669"/>
    <property type="project" value="InterPro"/>
</dbReference>
<dbReference type="Pfam" id="PF00472">
    <property type="entry name" value="RF-1"/>
    <property type="match status" value="1"/>
</dbReference>
<dbReference type="GO" id="GO:0005737">
    <property type="term" value="C:cytoplasm"/>
    <property type="evidence" value="ECO:0007669"/>
    <property type="project" value="UniProtKB-ARBA"/>
</dbReference>
<dbReference type="InterPro" id="IPR000352">
    <property type="entry name" value="Pep_chain_release_fac_I"/>
</dbReference>
<comment type="caution">
    <text evidence="6">The sequence shown here is derived from an EMBL/GenBank/DDBJ whole genome shotgun (WGS) entry which is preliminary data.</text>
</comment>
<evidence type="ECO:0000256" key="3">
    <source>
        <dbReference type="ARBA" id="ARBA00022917"/>
    </source>
</evidence>
<dbReference type="PANTHER" id="PTHR43804:SF7">
    <property type="entry name" value="LD18447P"/>
    <property type="match status" value="1"/>
</dbReference>
<dbReference type="InterPro" id="IPR050057">
    <property type="entry name" value="Prokaryotic/Mito_RF"/>
</dbReference>
<comment type="similarity">
    <text evidence="1">Belongs to the prokaryotic/mitochondrial release factor family.</text>
</comment>
<sequence length="252" mass="27956">MQPSQNIEIRPGEGGDDAAHFASELVEALRAYITNHGVPVVVTEGRTIVLALYGHADHLNLTRFTGTHRIQRIPNNDRNGRRHTSTATVALIDDPGTSQVELIDDELRCDFYRGHGKGGQHRNKTSSAVRLTHLPTGTVVVVDNDRWYPALSAAAQAVHLQTASPMLQWQVYAGSRPISISPGVTLNAAGQLDADTILTLEDPAQILGHWQALRGDVMAARQRGDATRRIFWQERRHAGERLPEFLQRVFDW</sequence>
<dbReference type="InterPro" id="IPR005139">
    <property type="entry name" value="PCRF"/>
</dbReference>
<dbReference type="EMBL" id="NCBC01000329">
    <property type="protein sequence ID" value="OYV78669.1"/>
    <property type="molecule type" value="Genomic_DNA"/>
</dbReference>
<evidence type="ECO:0008006" key="8">
    <source>
        <dbReference type="Google" id="ProtNLM"/>
    </source>
</evidence>
<name>A0A257SZR2_9PROT</name>
<gene>
    <name evidence="6" type="ORF">B7Z70_08940</name>
</gene>
<dbReference type="AlphaFoldDB" id="A0A257SZR2"/>
<protein>
    <recommendedName>
        <fullName evidence="8">Prokaryotic-type class I peptide chain release factors domain-containing protein</fullName>
    </recommendedName>
</protein>
<proteinExistence type="inferred from homology"/>
<evidence type="ECO:0000256" key="1">
    <source>
        <dbReference type="ARBA" id="ARBA00010835"/>
    </source>
</evidence>
<dbReference type="Gene3D" id="3.30.160.20">
    <property type="match status" value="1"/>
</dbReference>
<feature type="domain" description="Prokaryotic-type class I peptide chain release factors" evidence="4">
    <location>
        <begin position="99"/>
        <end position="146"/>
    </location>
</feature>
<evidence type="ECO:0000256" key="2">
    <source>
        <dbReference type="ARBA" id="ARBA00022481"/>
    </source>
</evidence>
<dbReference type="InterPro" id="IPR045853">
    <property type="entry name" value="Pep_chain_release_fac_I_sf"/>
</dbReference>
<dbReference type="Gene3D" id="3.30.70.1660">
    <property type="match status" value="1"/>
</dbReference>
<dbReference type="PANTHER" id="PTHR43804">
    <property type="entry name" value="LD18447P"/>
    <property type="match status" value="1"/>
</dbReference>
<reference evidence="6 7" key="1">
    <citation type="submission" date="2017-03" db="EMBL/GenBank/DDBJ databases">
        <title>Lifting the veil on microbial sulfur biogeochemistry in mining wastewaters.</title>
        <authorList>
            <person name="Kantor R.S."/>
            <person name="Colenbrander Nelson T."/>
            <person name="Marshall S."/>
            <person name="Bennett D."/>
            <person name="Apte S."/>
            <person name="Camacho D."/>
            <person name="Thomas B.C."/>
            <person name="Warren L.A."/>
            <person name="Banfield J.F."/>
        </authorList>
    </citation>
    <scope>NUCLEOTIDE SEQUENCE [LARGE SCALE GENOMIC DNA]</scope>
    <source>
        <strain evidence="6">21-59-9</strain>
    </source>
</reference>
<dbReference type="Proteomes" id="UP000216779">
    <property type="component" value="Unassembled WGS sequence"/>
</dbReference>
<accession>A0A257SZR2</accession>
<dbReference type="SUPFAM" id="SSF75620">
    <property type="entry name" value="Release factor"/>
    <property type="match status" value="1"/>
</dbReference>
<keyword evidence="3" id="KW-0648">Protein biosynthesis</keyword>
<dbReference type="Pfam" id="PF03462">
    <property type="entry name" value="PCRF"/>
    <property type="match status" value="1"/>
</dbReference>
<feature type="domain" description="Peptide chain release factor" evidence="5">
    <location>
        <begin position="7"/>
        <end position="89"/>
    </location>
</feature>
<evidence type="ECO:0000313" key="6">
    <source>
        <dbReference type="EMBL" id="OYV78669.1"/>
    </source>
</evidence>
<evidence type="ECO:0000313" key="7">
    <source>
        <dbReference type="Proteomes" id="UP000216779"/>
    </source>
</evidence>